<accession>A0AA36ED82</accession>
<name>A0AA36ED82_LACSI</name>
<sequence length="192" mass="22813">MHFFLLLLCPPSRNWSIFILKLQNWSPPLNRRSSKRHSTSLDDLRLAENRFDTRLFFDFVYTRLFKFNRRSHPFSKIERRRPGDLDFRSLASHQLDVPNAIGKVIFPSSRSHHGNMEDEGLLVVRSNGKRNREENEKEWFKYLRLESRSPPKLMRKFWLSDIIARCEHRVLTVTVEKIPPPPKSMIVEVAIS</sequence>
<protein>
    <recommendedName>
        <fullName evidence="3">SHSP domain-containing protein</fullName>
    </recommendedName>
</protein>
<dbReference type="EMBL" id="OX465082">
    <property type="protein sequence ID" value="CAI9291252.1"/>
    <property type="molecule type" value="Genomic_DNA"/>
</dbReference>
<dbReference type="Proteomes" id="UP001177003">
    <property type="component" value="Chromosome 6"/>
</dbReference>
<evidence type="ECO:0000313" key="1">
    <source>
        <dbReference type="EMBL" id="CAI9291252.1"/>
    </source>
</evidence>
<evidence type="ECO:0008006" key="3">
    <source>
        <dbReference type="Google" id="ProtNLM"/>
    </source>
</evidence>
<reference evidence="1" key="1">
    <citation type="submission" date="2023-04" db="EMBL/GenBank/DDBJ databases">
        <authorList>
            <person name="Vijverberg K."/>
            <person name="Xiong W."/>
            <person name="Schranz E."/>
        </authorList>
    </citation>
    <scope>NUCLEOTIDE SEQUENCE</scope>
</reference>
<proteinExistence type="predicted"/>
<gene>
    <name evidence="1" type="ORF">LSALG_LOCUS30401</name>
</gene>
<evidence type="ECO:0000313" key="2">
    <source>
        <dbReference type="Proteomes" id="UP001177003"/>
    </source>
</evidence>
<keyword evidence="2" id="KW-1185">Reference proteome</keyword>
<dbReference type="AlphaFoldDB" id="A0AA36ED82"/>
<organism evidence="1 2">
    <name type="scientific">Lactuca saligna</name>
    <name type="common">Willowleaf lettuce</name>
    <dbReference type="NCBI Taxonomy" id="75948"/>
    <lineage>
        <taxon>Eukaryota</taxon>
        <taxon>Viridiplantae</taxon>
        <taxon>Streptophyta</taxon>
        <taxon>Embryophyta</taxon>
        <taxon>Tracheophyta</taxon>
        <taxon>Spermatophyta</taxon>
        <taxon>Magnoliopsida</taxon>
        <taxon>eudicotyledons</taxon>
        <taxon>Gunneridae</taxon>
        <taxon>Pentapetalae</taxon>
        <taxon>asterids</taxon>
        <taxon>campanulids</taxon>
        <taxon>Asterales</taxon>
        <taxon>Asteraceae</taxon>
        <taxon>Cichorioideae</taxon>
        <taxon>Cichorieae</taxon>
        <taxon>Lactucinae</taxon>
        <taxon>Lactuca</taxon>
    </lineage>
</organism>